<gene>
    <name evidence="3" type="ORF">TrCOL_g9440</name>
</gene>
<dbReference type="InterPro" id="IPR035965">
    <property type="entry name" value="PAS-like_dom_sf"/>
</dbReference>
<feature type="compositionally biased region" description="Basic and acidic residues" evidence="1">
    <location>
        <begin position="74"/>
        <end position="85"/>
    </location>
</feature>
<dbReference type="SUPFAM" id="SSF55785">
    <property type="entry name" value="PYP-like sensor domain (PAS domain)"/>
    <property type="match status" value="1"/>
</dbReference>
<feature type="compositionally biased region" description="Polar residues" evidence="1">
    <location>
        <begin position="17"/>
        <end position="37"/>
    </location>
</feature>
<feature type="compositionally biased region" description="Basic and acidic residues" evidence="1">
    <location>
        <begin position="50"/>
        <end position="63"/>
    </location>
</feature>
<feature type="region of interest" description="Disordered" evidence="1">
    <location>
        <begin position="1"/>
        <end position="104"/>
    </location>
</feature>
<dbReference type="Proteomes" id="UP001165065">
    <property type="component" value="Unassembled WGS sequence"/>
</dbReference>
<dbReference type="OrthoDB" id="198984at2759"/>
<sequence length="375" mass="40213">MTSTSSVPSVPEGKNGDSVNASVDANDNFSHTMSFASPESDFTGHIAKSKLAEAEASSYEHSHTMSFASPESDFTGHIDKSKLTEAEASSTYEHSQTLSFASPESDFTGHIDKSKLAEASTYEPYEHSQTLSFASPESDFTGANASSPISVPVESSSESEFSYSLSFSSPESDFTGVPLTPIQKMQMDEAFSGTQDIFPDDPVEKASESDFSYAMSLSSPESDFTGLPLTPIQKQQLRKLIVNDLAPHSAPITMSEALASTGEAKVITSAVAPFAIKHVNTEWVSLCGFSVEESIGKDLGLLQGPLTDELKVKELMSNIKKGDYSNAKTSLINYSKDGTSFDNDLTVTPVVDDDKIVALMGILRPAEQQQQSNAN</sequence>
<organism evidence="3 4">
    <name type="scientific">Triparma columacea</name>
    <dbReference type="NCBI Taxonomy" id="722753"/>
    <lineage>
        <taxon>Eukaryota</taxon>
        <taxon>Sar</taxon>
        <taxon>Stramenopiles</taxon>
        <taxon>Ochrophyta</taxon>
        <taxon>Bolidophyceae</taxon>
        <taxon>Parmales</taxon>
        <taxon>Triparmaceae</taxon>
        <taxon>Triparma</taxon>
    </lineage>
</organism>
<reference evidence="4" key="1">
    <citation type="journal article" date="2023" name="Commun. Biol.">
        <title>Genome analysis of Parmales, the sister group of diatoms, reveals the evolutionary specialization of diatoms from phago-mixotrophs to photoautotrophs.</title>
        <authorList>
            <person name="Ban H."/>
            <person name="Sato S."/>
            <person name="Yoshikawa S."/>
            <person name="Yamada K."/>
            <person name="Nakamura Y."/>
            <person name="Ichinomiya M."/>
            <person name="Sato N."/>
            <person name="Blanc-Mathieu R."/>
            <person name="Endo H."/>
            <person name="Kuwata A."/>
            <person name="Ogata H."/>
        </authorList>
    </citation>
    <scope>NUCLEOTIDE SEQUENCE [LARGE SCALE GENOMIC DNA]</scope>
</reference>
<dbReference type="Gene3D" id="3.30.450.20">
    <property type="entry name" value="PAS domain"/>
    <property type="match status" value="1"/>
</dbReference>
<feature type="domain" description="PAS" evidence="2">
    <location>
        <begin position="278"/>
        <end position="359"/>
    </location>
</feature>
<keyword evidence="4" id="KW-1185">Reference proteome</keyword>
<comment type="caution">
    <text evidence="3">The sequence shown here is derived from an EMBL/GenBank/DDBJ whole genome shotgun (WGS) entry which is preliminary data.</text>
</comment>
<proteinExistence type="predicted"/>
<dbReference type="Pfam" id="PF13426">
    <property type="entry name" value="PAS_9"/>
    <property type="match status" value="1"/>
</dbReference>
<evidence type="ECO:0000313" key="4">
    <source>
        <dbReference type="Proteomes" id="UP001165065"/>
    </source>
</evidence>
<evidence type="ECO:0000313" key="3">
    <source>
        <dbReference type="EMBL" id="GMI25609.1"/>
    </source>
</evidence>
<feature type="compositionally biased region" description="Polar residues" evidence="1">
    <location>
        <begin position="87"/>
        <end position="102"/>
    </location>
</feature>
<name>A0A9W7L3E9_9STRA</name>
<dbReference type="InterPro" id="IPR000014">
    <property type="entry name" value="PAS"/>
</dbReference>
<evidence type="ECO:0000256" key="1">
    <source>
        <dbReference type="SAM" id="MobiDB-lite"/>
    </source>
</evidence>
<dbReference type="EMBL" id="BRYA01000613">
    <property type="protein sequence ID" value="GMI25609.1"/>
    <property type="molecule type" value="Genomic_DNA"/>
</dbReference>
<protein>
    <recommendedName>
        <fullName evidence="2">PAS domain-containing protein</fullName>
    </recommendedName>
</protein>
<accession>A0A9W7L3E9</accession>
<dbReference type="AlphaFoldDB" id="A0A9W7L3E9"/>
<evidence type="ECO:0000259" key="2">
    <source>
        <dbReference type="Pfam" id="PF13426"/>
    </source>
</evidence>